<organism evidence="1 2">
    <name type="scientific">Aspergillus neoniger (strain CBS 115656)</name>
    <dbReference type="NCBI Taxonomy" id="1448310"/>
    <lineage>
        <taxon>Eukaryota</taxon>
        <taxon>Fungi</taxon>
        <taxon>Dikarya</taxon>
        <taxon>Ascomycota</taxon>
        <taxon>Pezizomycotina</taxon>
        <taxon>Eurotiomycetes</taxon>
        <taxon>Eurotiomycetidae</taxon>
        <taxon>Eurotiales</taxon>
        <taxon>Aspergillaceae</taxon>
        <taxon>Aspergillus</taxon>
        <taxon>Aspergillus subgen. Circumdati</taxon>
    </lineage>
</organism>
<gene>
    <name evidence="1" type="ORF">BO87DRAFT_451921</name>
</gene>
<reference evidence="1" key="1">
    <citation type="submission" date="2016-12" db="EMBL/GenBank/DDBJ databases">
        <title>The genomes of Aspergillus section Nigri reveals drivers in fungal speciation.</title>
        <authorList>
            <consortium name="DOE Joint Genome Institute"/>
            <person name="Vesth T.C."/>
            <person name="Nybo J."/>
            <person name="Theobald S."/>
            <person name="Brandl J."/>
            <person name="Frisvad J.C."/>
            <person name="Nielsen K.F."/>
            <person name="Lyhne E.K."/>
            <person name="Kogle M.E."/>
            <person name="Kuo A."/>
            <person name="Riley R."/>
            <person name="Clum A."/>
            <person name="Nolan M."/>
            <person name="Lipzen A."/>
            <person name="Salamov A."/>
            <person name="Henrissat B."/>
            <person name="Wiebenga A."/>
            <person name="De Vries R.P."/>
            <person name="Grigoriev I.V."/>
            <person name="Mortensen U.H."/>
            <person name="Andersen M.R."/>
            <person name="Baker S.E."/>
        </authorList>
    </citation>
    <scope>NUCLEOTIDE SEQUENCE [LARGE SCALE GENOMIC DNA]</scope>
    <source>
        <strain evidence="1">CBS 115656</strain>
    </source>
</reference>
<accession>A0A318YS19</accession>
<dbReference type="RefSeq" id="XP_025482602.1">
    <property type="nucleotide sequence ID" value="XM_025628478.1"/>
</dbReference>
<keyword evidence="2" id="KW-1185">Reference proteome</keyword>
<dbReference type="GeneID" id="37130934"/>
<dbReference type="EMBL" id="KZ821451">
    <property type="protein sequence ID" value="PYH37124.1"/>
    <property type="molecule type" value="Genomic_DNA"/>
</dbReference>
<sequence length="285" mass="33763">MKPDIYLPYMRTIFFTQQVGTFSNFSFCLRRWQVQSIQYLKIRVPPRQGMDTHLAEWNETFSLISLGFPNLAAISIQIYLHFPVQAVRDTFWDGGLLELCRLKRLRGVRLSISEFDPAWPATRDPVVFFTYAAGSLPDFMDEITDRNKQLPSLLQSSLPSHQTPKHICFRDARDKLRHRVQQDTSIGVEWASPDSYHSGQLFFRFAPNTFPLYVRNLIHTLPRRWPHRTHAHIRREDRLHRNKTDYAYVYIDSASHPEHNQYPIFGFQYNPNLRRQHNEQYIAQV</sequence>
<name>A0A318YS19_ASPNB</name>
<dbReference type="Proteomes" id="UP000247647">
    <property type="component" value="Unassembled WGS sequence"/>
</dbReference>
<evidence type="ECO:0000313" key="2">
    <source>
        <dbReference type="Proteomes" id="UP000247647"/>
    </source>
</evidence>
<proteinExistence type="predicted"/>
<evidence type="ECO:0000313" key="1">
    <source>
        <dbReference type="EMBL" id="PYH37124.1"/>
    </source>
</evidence>
<protein>
    <submittedName>
        <fullName evidence="1">Uncharacterized protein</fullName>
    </submittedName>
</protein>
<dbReference type="OrthoDB" id="5413827at2759"/>
<dbReference type="AlphaFoldDB" id="A0A318YS19"/>